<dbReference type="RefSeq" id="WP_057725817.1">
    <property type="nucleotide sequence ID" value="NZ_JYLM01000013.1"/>
</dbReference>
<name>A0A1H2HCR5_9PSED</name>
<dbReference type="AlphaFoldDB" id="A0A1H2HCR5"/>
<dbReference type="OrthoDB" id="7032747at2"/>
<keyword evidence="2" id="KW-1185">Reference proteome</keyword>
<evidence type="ECO:0000313" key="1">
    <source>
        <dbReference type="EMBL" id="SDU29328.1"/>
    </source>
</evidence>
<dbReference type="EMBL" id="LT629782">
    <property type="protein sequence ID" value="SDU29328.1"/>
    <property type="molecule type" value="Genomic_DNA"/>
</dbReference>
<evidence type="ECO:0000313" key="2">
    <source>
        <dbReference type="Proteomes" id="UP000183653"/>
    </source>
</evidence>
<sequence length="447" mass="50129">MAIKLEISSTDPEVIVLVQRYWALNEECKPVENVSAMLPFREVLKPHALAAYVRTHCTVYDENQTCAVCGCALTVTSRSGVKRFKQRSLWPCAECKVEQDEARRLVEEQAEANLQERVAQHAERVLAKTTDYTTIPNDLAFILVALERAVASRFFGGSFTYGDCQPLSPMDSEMFINRLWRAGVLSDAPHASGADAYFVDANGLNYVVNRIRFMLVRDQLLGGGEDAFNELVVRPFTNVGILALWYDYAAADCMAYLHNQLREFRQIFPVDKADEIKSAIYTALRYYSTREVWSLLWRVVQTVSSNSNHRYSNKERSAGTIGKKLRLQTEKALKEKTDLGEWNRLKSITAGTLGQLFYELYDIDETTEAAVVAERLSDEDSQDRAVIEASIETRVRQLMACALANGSGASAIYDFATLVRNGAGISEAVEQIADIYAVNRADELSKC</sequence>
<dbReference type="Proteomes" id="UP000183653">
    <property type="component" value="Chromosome I"/>
</dbReference>
<organism evidence="1 2">
    <name type="scientific">Pseudomonas orientalis</name>
    <dbReference type="NCBI Taxonomy" id="76758"/>
    <lineage>
        <taxon>Bacteria</taxon>
        <taxon>Pseudomonadati</taxon>
        <taxon>Pseudomonadota</taxon>
        <taxon>Gammaproteobacteria</taxon>
        <taxon>Pseudomonadales</taxon>
        <taxon>Pseudomonadaceae</taxon>
        <taxon>Pseudomonas</taxon>
    </lineage>
</organism>
<accession>A0A1H2HCR5</accession>
<reference evidence="1 2" key="1">
    <citation type="submission" date="2016-10" db="EMBL/GenBank/DDBJ databases">
        <authorList>
            <person name="Varghese N."/>
            <person name="Submissions S."/>
        </authorList>
    </citation>
    <scope>NUCLEOTIDE SEQUENCE [LARGE SCALE GENOMIC DNA]</scope>
    <source>
        <strain evidence="1 2">BS2775</strain>
    </source>
</reference>
<proteinExistence type="predicted"/>
<gene>
    <name evidence="1" type="ORF">SAMN04490197_4629</name>
</gene>
<protein>
    <submittedName>
        <fullName evidence="1">Uncharacterized protein</fullName>
    </submittedName>
</protein>